<evidence type="ECO:0000259" key="5">
    <source>
        <dbReference type="PROSITE" id="PS50893"/>
    </source>
</evidence>
<keyword evidence="2" id="KW-0813">Transport</keyword>
<dbReference type="InterPro" id="IPR050763">
    <property type="entry name" value="ABC_transporter_ATP-binding"/>
</dbReference>
<evidence type="ECO:0000313" key="6">
    <source>
        <dbReference type="EMBL" id="OGG52172.1"/>
    </source>
</evidence>
<keyword evidence="4" id="KW-0067">ATP-binding</keyword>
<dbReference type="Pfam" id="PF00005">
    <property type="entry name" value="ABC_tran"/>
    <property type="match status" value="1"/>
</dbReference>
<keyword evidence="3" id="KW-0547">Nucleotide-binding</keyword>
<evidence type="ECO:0000256" key="2">
    <source>
        <dbReference type="ARBA" id="ARBA00022448"/>
    </source>
</evidence>
<dbReference type="PANTHER" id="PTHR42711">
    <property type="entry name" value="ABC TRANSPORTER ATP-BINDING PROTEIN"/>
    <property type="match status" value="1"/>
</dbReference>
<dbReference type="Gene3D" id="3.40.50.300">
    <property type="entry name" value="P-loop containing nucleotide triphosphate hydrolases"/>
    <property type="match status" value="1"/>
</dbReference>
<protein>
    <recommendedName>
        <fullName evidence="5">ABC transporter domain-containing protein</fullName>
    </recommendedName>
</protein>
<dbReference type="GO" id="GO:0016887">
    <property type="term" value="F:ATP hydrolysis activity"/>
    <property type="evidence" value="ECO:0007669"/>
    <property type="project" value="InterPro"/>
</dbReference>
<evidence type="ECO:0000256" key="3">
    <source>
        <dbReference type="ARBA" id="ARBA00022741"/>
    </source>
</evidence>
<dbReference type="PANTHER" id="PTHR42711:SF5">
    <property type="entry name" value="ABC TRANSPORTER ATP-BINDING PROTEIN NATA"/>
    <property type="match status" value="1"/>
</dbReference>
<dbReference type="InterPro" id="IPR003593">
    <property type="entry name" value="AAA+_ATPase"/>
</dbReference>
<dbReference type="AlphaFoldDB" id="A0A1F6CTF9"/>
<dbReference type="InterPro" id="IPR003439">
    <property type="entry name" value="ABC_transporter-like_ATP-bd"/>
</dbReference>
<accession>A0A1F6CTF9</accession>
<dbReference type="CDD" id="cd03230">
    <property type="entry name" value="ABC_DR_subfamily_A"/>
    <property type="match status" value="1"/>
</dbReference>
<dbReference type="SMART" id="SM00382">
    <property type="entry name" value="AAA"/>
    <property type="match status" value="1"/>
</dbReference>
<dbReference type="EMBL" id="MFKF01000154">
    <property type="protein sequence ID" value="OGG52172.1"/>
    <property type="molecule type" value="Genomic_DNA"/>
</dbReference>
<dbReference type="Proteomes" id="UP000178606">
    <property type="component" value="Unassembled WGS sequence"/>
</dbReference>
<dbReference type="SUPFAM" id="SSF52540">
    <property type="entry name" value="P-loop containing nucleoside triphosphate hydrolases"/>
    <property type="match status" value="1"/>
</dbReference>
<reference evidence="6 7" key="1">
    <citation type="journal article" date="2016" name="Nat. Commun.">
        <title>Thousands of microbial genomes shed light on interconnected biogeochemical processes in an aquifer system.</title>
        <authorList>
            <person name="Anantharaman K."/>
            <person name="Brown C.T."/>
            <person name="Hug L.A."/>
            <person name="Sharon I."/>
            <person name="Castelle C.J."/>
            <person name="Probst A.J."/>
            <person name="Thomas B.C."/>
            <person name="Singh A."/>
            <person name="Wilkins M.J."/>
            <person name="Karaoz U."/>
            <person name="Brodie E.L."/>
            <person name="Williams K.H."/>
            <person name="Hubbard S.S."/>
            <person name="Banfield J.F."/>
        </authorList>
    </citation>
    <scope>NUCLEOTIDE SEQUENCE [LARGE SCALE GENOMIC DNA]</scope>
    <source>
        <strain evidence="7">RIFCSPLOWO2_12_FULL_64_10</strain>
    </source>
</reference>
<sequence>MREGPAIEAVGVTKTFGGTRALRGVDLRVERGDFLSIFGPNGAGKSTLLGILATLVRPTSGSVRVEGWDVREDAHQVRGKIGVISHQTLIYDDLTAYENLCFYGRMYGLRDLGGRVERALAQVGLAGRGHDRAGGFSRGMKQRLSIARSTLHAPSVLLLDEPFTGLDPSASDMLSGLLGALKGEGRTVVMITHDIAHGLDLADRVALLVQGRWVYQQATKGLDPAQLKAIYEQHVQAV</sequence>
<dbReference type="PROSITE" id="PS50893">
    <property type="entry name" value="ABC_TRANSPORTER_2"/>
    <property type="match status" value="1"/>
</dbReference>
<dbReference type="InterPro" id="IPR027417">
    <property type="entry name" value="P-loop_NTPase"/>
</dbReference>
<name>A0A1F6CTF9_HANXR</name>
<evidence type="ECO:0000256" key="4">
    <source>
        <dbReference type="ARBA" id="ARBA00022840"/>
    </source>
</evidence>
<gene>
    <name evidence="6" type="ORF">A3F84_19395</name>
</gene>
<dbReference type="GO" id="GO:0005524">
    <property type="term" value="F:ATP binding"/>
    <property type="evidence" value="ECO:0007669"/>
    <property type="project" value="UniProtKB-KW"/>
</dbReference>
<comment type="caution">
    <text evidence="6">The sequence shown here is derived from an EMBL/GenBank/DDBJ whole genome shotgun (WGS) entry which is preliminary data.</text>
</comment>
<evidence type="ECO:0000256" key="1">
    <source>
        <dbReference type="ARBA" id="ARBA00005417"/>
    </source>
</evidence>
<feature type="domain" description="ABC transporter" evidence="5">
    <location>
        <begin position="7"/>
        <end position="235"/>
    </location>
</feature>
<evidence type="ECO:0000313" key="7">
    <source>
        <dbReference type="Proteomes" id="UP000178606"/>
    </source>
</evidence>
<comment type="similarity">
    <text evidence="1">Belongs to the ABC transporter superfamily.</text>
</comment>
<organism evidence="6 7">
    <name type="scientific">Handelsmanbacteria sp. (strain RIFCSPLOWO2_12_FULL_64_10)</name>
    <dbReference type="NCBI Taxonomy" id="1817868"/>
    <lineage>
        <taxon>Bacteria</taxon>
        <taxon>Candidatus Handelsmaniibacteriota</taxon>
    </lineage>
</organism>
<proteinExistence type="inferred from homology"/>